<keyword evidence="1" id="KW-0346">Stress response</keyword>
<organism evidence="5 6">
    <name type="scientific">Pantoea rwandensis</name>
    <dbReference type="NCBI Taxonomy" id="1076550"/>
    <lineage>
        <taxon>Bacteria</taxon>
        <taxon>Pseudomonadati</taxon>
        <taxon>Pseudomonadota</taxon>
        <taxon>Gammaproteobacteria</taxon>
        <taxon>Enterobacterales</taxon>
        <taxon>Erwiniaceae</taxon>
        <taxon>Pantoea</taxon>
    </lineage>
</organism>
<evidence type="ECO:0000259" key="4">
    <source>
        <dbReference type="Pfam" id="PF01965"/>
    </source>
</evidence>
<reference evidence="5 6" key="1">
    <citation type="journal article" date="2017" name="Antonie Van Leeuwenhoek">
        <title>Phylogenomic resolution of the bacterial genus Pantoea and its relationship with Erwinia and Tatumella.</title>
        <authorList>
            <person name="Palmer M."/>
            <person name="Steenkamp E.T."/>
            <person name="Coetzee M.P."/>
            <person name="Chan W.Y."/>
            <person name="van Zyl E."/>
            <person name="De Maayer P."/>
            <person name="Coutinho T.A."/>
            <person name="Blom J."/>
            <person name="Smits T.H."/>
            <person name="Duffy B."/>
            <person name="Venter S.N."/>
        </authorList>
    </citation>
    <scope>NUCLEOTIDE SEQUENCE [LARGE SCALE GENOMIC DNA]</scope>
    <source>
        <strain evidence="5 6">LMG 26275</strain>
    </source>
</reference>
<dbReference type="GO" id="GO:0019243">
    <property type="term" value="P:methylglyoxal catabolic process to D-lactate via S-lactoyl-glutathione"/>
    <property type="evidence" value="ECO:0007669"/>
    <property type="project" value="TreeGrafter"/>
</dbReference>
<dbReference type="PANTHER" id="PTHR48094:SF11">
    <property type="entry name" value="GLUTATHIONE-INDEPENDENT GLYOXALASE HSP31-RELATED"/>
    <property type="match status" value="1"/>
</dbReference>
<protein>
    <submittedName>
        <fullName evidence="5">Type 1 glutamine amidotransferase domain-containing protein</fullName>
    </submittedName>
</protein>
<dbReference type="SUPFAM" id="SSF52317">
    <property type="entry name" value="Class I glutamine amidotransferase-like"/>
    <property type="match status" value="1"/>
</dbReference>
<comment type="caution">
    <text evidence="5">The sequence shown here is derived from an EMBL/GenBank/DDBJ whole genome shotgun (WGS) entry which is preliminary data.</text>
</comment>
<evidence type="ECO:0000313" key="6">
    <source>
        <dbReference type="Proteomes" id="UP000193558"/>
    </source>
</evidence>
<dbReference type="InterPro" id="IPR002818">
    <property type="entry name" value="DJ-1/PfpI"/>
</dbReference>
<dbReference type="RefSeq" id="WP_084931134.1">
    <property type="nucleotide sequence ID" value="NZ_MLFR01000001.1"/>
</dbReference>
<dbReference type="PANTHER" id="PTHR48094">
    <property type="entry name" value="PROTEIN/NUCLEIC ACID DEGLYCASE DJ-1-RELATED"/>
    <property type="match status" value="1"/>
</dbReference>
<dbReference type="InterPro" id="IPR029062">
    <property type="entry name" value="Class_I_gatase-like"/>
</dbReference>
<comment type="similarity">
    <text evidence="3">Belongs to the peptidase C56 family. HSP31-like subfamily.</text>
</comment>
<proteinExistence type="inferred from homology"/>
<dbReference type="CDD" id="cd03141">
    <property type="entry name" value="GATase1_Hsp31_like"/>
    <property type="match status" value="1"/>
</dbReference>
<feature type="domain" description="DJ-1/PfpI" evidence="4">
    <location>
        <begin position="34"/>
        <end position="226"/>
    </location>
</feature>
<dbReference type="Gene3D" id="3.40.50.880">
    <property type="match status" value="1"/>
</dbReference>
<evidence type="ECO:0000256" key="2">
    <source>
        <dbReference type="ARBA" id="ARBA00023239"/>
    </source>
</evidence>
<gene>
    <name evidence="5" type="ORF">HA51_00315</name>
</gene>
<keyword evidence="2" id="KW-0456">Lyase</keyword>
<dbReference type="EMBL" id="MLFR01000001">
    <property type="protein sequence ID" value="ORM71563.1"/>
    <property type="molecule type" value="Genomic_DNA"/>
</dbReference>
<keyword evidence="5" id="KW-0808">Transferase</keyword>
<evidence type="ECO:0000313" key="5">
    <source>
        <dbReference type="EMBL" id="ORM71563.1"/>
    </source>
</evidence>
<keyword evidence="5" id="KW-0315">Glutamine amidotransferase</keyword>
<dbReference type="GO" id="GO:0019172">
    <property type="term" value="F:glyoxalase III activity"/>
    <property type="evidence" value="ECO:0007669"/>
    <property type="project" value="TreeGrafter"/>
</dbReference>
<name>A0A1X1D4G8_9GAMM</name>
<accession>A0A1X1D4G8</accession>
<dbReference type="GO" id="GO:0005737">
    <property type="term" value="C:cytoplasm"/>
    <property type="evidence" value="ECO:0007669"/>
    <property type="project" value="TreeGrafter"/>
</dbReference>
<sequence length="231" mass="24869">MAIGQTQLIKPVLMVLTSYRGIVNGHEISGFYLPELTHPLHVLNQAGVPVAFASIKGGKPPVYGIGDDEINQRYWQDGNFQQQLNHTLPLAAAKSDDYSAVLFVGGHGTMWDFPDDAAVKKLIRDMFECNKPIAAVCHGPAALVNVKLSNGEYLVKGKRVAAFTDTEEMEVGLAGAVPFMLESTLKARGARHQAAENWQCNVVTDGVLITGQNPQSASEIGKALCQQLLAG</sequence>
<dbReference type="InterPro" id="IPR050325">
    <property type="entry name" value="Prot/Nucl_acid_deglycase"/>
</dbReference>
<evidence type="ECO:0000256" key="3">
    <source>
        <dbReference type="ARBA" id="ARBA00038493"/>
    </source>
</evidence>
<dbReference type="AlphaFoldDB" id="A0A1X1D4G8"/>
<dbReference type="GO" id="GO:0016740">
    <property type="term" value="F:transferase activity"/>
    <property type="evidence" value="ECO:0007669"/>
    <property type="project" value="UniProtKB-KW"/>
</dbReference>
<dbReference type="Pfam" id="PF01965">
    <property type="entry name" value="DJ-1_PfpI"/>
    <property type="match status" value="1"/>
</dbReference>
<evidence type="ECO:0000256" key="1">
    <source>
        <dbReference type="ARBA" id="ARBA00023016"/>
    </source>
</evidence>
<dbReference type="OrthoDB" id="9792284at2"/>
<dbReference type="Proteomes" id="UP000193558">
    <property type="component" value="Unassembled WGS sequence"/>
</dbReference>